<name>A0ABU2I612_9XANT</name>
<dbReference type="Pfam" id="PF06580">
    <property type="entry name" value="His_kinase"/>
    <property type="match status" value="1"/>
</dbReference>
<keyword evidence="3" id="KW-0808">Transferase</keyword>
<accession>A0ABU2I612</accession>
<gene>
    <name evidence="3" type="ORF">PNQ69_12435</name>
</gene>
<reference evidence="3 4" key="1">
    <citation type="submission" date="2023-01" db="EMBL/GenBank/DDBJ databases">
        <title>Xanthomonas hawaiianensis sp. nov. isolated from Araceae family in Hawaii.</title>
        <authorList>
            <person name="Chunag S.-C."/>
            <person name="Dobhal S."/>
            <person name="Alvarez A."/>
            <person name="Arif M."/>
        </authorList>
    </citation>
    <scope>NUCLEOTIDE SEQUENCE [LARGE SCALE GENOMIC DNA]</scope>
    <source>
        <strain evidence="3 4">A2111</strain>
    </source>
</reference>
<keyword evidence="4" id="KW-1185">Reference proteome</keyword>
<dbReference type="PANTHER" id="PTHR34220">
    <property type="entry name" value="SENSOR HISTIDINE KINASE YPDA"/>
    <property type="match status" value="1"/>
</dbReference>
<dbReference type="Proteomes" id="UP001260534">
    <property type="component" value="Unassembled WGS sequence"/>
</dbReference>
<dbReference type="Gene3D" id="3.30.565.10">
    <property type="entry name" value="Histidine kinase-like ATPase, C-terminal domain"/>
    <property type="match status" value="1"/>
</dbReference>
<evidence type="ECO:0000256" key="1">
    <source>
        <dbReference type="SAM" id="Phobius"/>
    </source>
</evidence>
<keyword evidence="1" id="KW-0472">Membrane</keyword>
<organism evidence="3 4">
    <name type="scientific">Xanthomonas hawaiiensis</name>
    <dbReference type="NCBI Taxonomy" id="3003247"/>
    <lineage>
        <taxon>Bacteria</taxon>
        <taxon>Pseudomonadati</taxon>
        <taxon>Pseudomonadota</taxon>
        <taxon>Gammaproteobacteria</taxon>
        <taxon>Lysobacterales</taxon>
        <taxon>Lysobacteraceae</taxon>
        <taxon>Xanthomonas</taxon>
    </lineage>
</organism>
<feature type="transmembrane region" description="Helical" evidence="1">
    <location>
        <begin position="82"/>
        <end position="106"/>
    </location>
</feature>
<keyword evidence="3" id="KW-0418">Kinase</keyword>
<feature type="transmembrane region" description="Helical" evidence="1">
    <location>
        <begin position="126"/>
        <end position="145"/>
    </location>
</feature>
<dbReference type="SUPFAM" id="SSF55874">
    <property type="entry name" value="ATPase domain of HSP90 chaperone/DNA topoisomerase II/histidine kinase"/>
    <property type="match status" value="1"/>
</dbReference>
<dbReference type="InterPro" id="IPR010559">
    <property type="entry name" value="Sig_transdc_His_kin_internal"/>
</dbReference>
<dbReference type="GO" id="GO:0016301">
    <property type="term" value="F:kinase activity"/>
    <property type="evidence" value="ECO:0007669"/>
    <property type="project" value="UniProtKB-KW"/>
</dbReference>
<dbReference type="RefSeq" id="WP_209032643.1">
    <property type="nucleotide sequence ID" value="NZ_CP115873.1"/>
</dbReference>
<evidence type="ECO:0000259" key="2">
    <source>
        <dbReference type="Pfam" id="PF06580"/>
    </source>
</evidence>
<comment type="caution">
    <text evidence="3">The sequence shown here is derived from an EMBL/GenBank/DDBJ whole genome shotgun (WGS) entry which is preliminary data.</text>
</comment>
<feature type="domain" description="Signal transduction histidine kinase internal region" evidence="2">
    <location>
        <begin position="162"/>
        <end position="241"/>
    </location>
</feature>
<dbReference type="InterPro" id="IPR036890">
    <property type="entry name" value="HATPase_C_sf"/>
</dbReference>
<dbReference type="EMBL" id="JAQMHB010000001">
    <property type="protein sequence ID" value="MDS9993584.1"/>
    <property type="molecule type" value="Genomic_DNA"/>
</dbReference>
<dbReference type="InterPro" id="IPR050640">
    <property type="entry name" value="Bact_2-comp_sensor_kinase"/>
</dbReference>
<evidence type="ECO:0000313" key="4">
    <source>
        <dbReference type="Proteomes" id="UP001260534"/>
    </source>
</evidence>
<keyword evidence="1" id="KW-0812">Transmembrane</keyword>
<dbReference type="PANTHER" id="PTHR34220:SF7">
    <property type="entry name" value="SENSOR HISTIDINE KINASE YPDA"/>
    <property type="match status" value="1"/>
</dbReference>
<proteinExistence type="predicted"/>
<protein>
    <submittedName>
        <fullName evidence="3">Histidine kinase</fullName>
    </submittedName>
</protein>
<sequence>MKLSPPPAEPVQAPEWRLALVAGIPVAICLLVMGAPALASPSHALAMRTFYFLACALWLPCLVLLQRWLWRRRAGPLATASVLLLATYAMAVVNNGLGALLAARMGWSAGERFHWANLVSGLDGCWLALIAYCTAHAALAHALSLRDERQRRHAAVLLARQAELRALRYQLQPHFLFNTLNGISTLVGEGRSEQARSMIVQLAQLLRAILETPSHEVALAEELALTETYLAIEQLRLDARLRVHWQIGPGTLDAQVPFLLLQPLAENAIRHGIALRSDPGLLRISAQRRGERLCLQVVNDVAAVGTRYRAGQRMGQHNVAERLATLYPGQATFAAGIAGDGTYAVAMELPFRRAAGAGA</sequence>
<feature type="transmembrane region" description="Helical" evidence="1">
    <location>
        <begin position="49"/>
        <end position="70"/>
    </location>
</feature>
<keyword evidence="1" id="KW-1133">Transmembrane helix</keyword>
<evidence type="ECO:0000313" key="3">
    <source>
        <dbReference type="EMBL" id="MDS9993584.1"/>
    </source>
</evidence>